<keyword evidence="1 2" id="KW-0238">DNA-binding</keyword>
<protein>
    <submittedName>
        <fullName evidence="4">TetR/AcrR family transcriptional regulator</fullName>
    </submittedName>
</protein>
<dbReference type="Gene3D" id="1.10.357.10">
    <property type="entry name" value="Tetracycline Repressor, domain 2"/>
    <property type="match status" value="1"/>
</dbReference>
<feature type="domain" description="HTH tetR-type" evidence="3">
    <location>
        <begin position="9"/>
        <end position="69"/>
    </location>
</feature>
<comment type="caution">
    <text evidence="4">The sequence shown here is derived from an EMBL/GenBank/DDBJ whole genome shotgun (WGS) entry which is preliminary data.</text>
</comment>
<evidence type="ECO:0000259" key="3">
    <source>
        <dbReference type="PROSITE" id="PS50977"/>
    </source>
</evidence>
<dbReference type="InterPro" id="IPR009057">
    <property type="entry name" value="Homeodomain-like_sf"/>
</dbReference>
<evidence type="ECO:0000313" key="4">
    <source>
        <dbReference type="EMBL" id="HIX72717.1"/>
    </source>
</evidence>
<accession>A0A9D2BEP4</accession>
<dbReference type="PANTHER" id="PTHR43479:SF11">
    <property type="entry name" value="ACREF_ENVCD OPERON REPRESSOR-RELATED"/>
    <property type="match status" value="1"/>
</dbReference>
<dbReference type="Pfam" id="PF00440">
    <property type="entry name" value="TetR_N"/>
    <property type="match status" value="1"/>
</dbReference>
<dbReference type="EMBL" id="DXEQ01000202">
    <property type="protein sequence ID" value="HIX72717.1"/>
    <property type="molecule type" value="Genomic_DNA"/>
</dbReference>
<reference evidence="4" key="1">
    <citation type="journal article" date="2021" name="PeerJ">
        <title>Extensive microbial diversity within the chicken gut microbiome revealed by metagenomics and culture.</title>
        <authorList>
            <person name="Gilroy R."/>
            <person name="Ravi A."/>
            <person name="Getino M."/>
            <person name="Pursley I."/>
            <person name="Horton D.L."/>
            <person name="Alikhan N.F."/>
            <person name="Baker D."/>
            <person name="Gharbi K."/>
            <person name="Hall N."/>
            <person name="Watson M."/>
            <person name="Adriaenssens E.M."/>
            <person name="Foster-Nyarko E."/>
            <person name="Jarju S."/>
            <person name="Secka A."/>
            <person name="Antonio M."/>
            <person name="Oren A."/>
            <person name="Chaudhuri R.R."/>
            <person name="La Ragione R."/>
            <person name="Hildebrand F."/>
            <person name="Pallen M.J."/>
        </authorList>
    </citation>
    <scope>NUCLEOTIDE SEQUENCE</scope>
    <source>
        <strain evidence="4">ChiSxjej3B15-1167</strain>
    </source>
</reference>
<evidence type="ECO:0000256" key="1">
    <source>
        <dbReference type="ARBA" id="ARBA00023125"/>
    </source>
</evidence>
<dbReference type="InterPro" id="IPR050624">
    <property type="entry name" value="HTH-type_Tx_Regulator"/>
</dbReference>
<dbReference type="Proteomes" id="UP000886805">
    <property type="component" value="Unassembled WGS sequence"/>
</dbReference>
<name>A0A9D2BEP4_9FIRM</name>
<evidence type="ECO:0000256" key="2">
    <source>
        <dbReference type="PROSITE-ProRule" id="PRU00335"/>
    </source>
</evidence>
<feature type="DNA-binding region" description="H-T-H motif" evidence="2">
    <location>
        <begin position="32"/>
        <end position="51"/>
    </location>
</feature>
<dbReference type="InterPro" id="IPR023772">
    <property type="entry name" value="DNA-bd_HTH_TetR-type_CS"/>
</dbReference>
<dbReference type="InterPro" id="IPR001647">
    <property type="entry name" value="HTH_TetR"/>
</dbReference>
<evidence type="ECO:0000313" key="5">
    <source>
        <dbReference type="Proteomes" id="UP000886805"/>
    </source>
</evidence>
<proteinExistence type="predicted"/>
<organism evidence="4 5">
    <name type="scientific">Candidatus Anaerobutyricum stercoripullorum</name>
    <dbReference type="NCBI Taxonomy" id="2838456"/>
    <lineage>
        <taxon>Bacteria</taxon>
        <taxon>Bacillati</taxon>
        <taxon>Bacillota</taxon>
        <taxon>Clostridia</taxon>
        <taxon>Lachnospirales</taxon>
        <taxon>Lachnospiraceae</taxon>
        <taxon>Anaerobutyricum</taxon>
    </lineage>
</organism>
<sequence length="212" mass="24664">MGKIERKKKLKNTTLLQTAFELFTEKGFAKTTISDIVNRAGLAKGTFYLYFKDKYDLRDQLIIHKTGQLFLRAHQAIAGRNIHGFENQMLFVVDHIIGDLEKDPALLRFIYKNLSWGIFKHTFEQTMTSESQQFYEYYLEQMKKDHIVCEEPDIVLFTIIELVGSTCCSCILKEGPVSMEEYLPYLHQVIRQILTVFTKQPVSGQEESDNTF</sequence>
<dbReference type="PROSITE" id="PS01081">
    <property type="entry name" value="HTH_TETR_1"/>
    <property type="match status" value="1"/>
</dbReference>
<dbReference type="PRINTS" id="PR00455">
    <property type="entry name" value="HTHTETR"/>
</dbReference>
<reference evidence="4" key="2">
    <citation type="submission" date="2021-04" db="EMBL/GenBank/DDBJ databases">
        <authorList>
            <person name="Gilroy R."/>
        </authorList>
    </citation>
    <scope>NUCLEOTIDE SEQUENCE</scope>
    <source>
        <strain evidence="4">ChiSxjej3B15-1167</strain>
    </source>
</reference>
<gene>
    <name evidence="4" type="ORF">H9849_06810</name>
</gene>
<dbReference type="SUPFAM" id="SSF46689">
    <property type="entry name" value="Homeodomain-like"/>
    <property type="match status" value="1"/>
</dbReference>
<dbReference type="PROSITE" id="PS50977">
    <property type="entry name" value="HTH_TETR_2"/>
    <property type="match status" value="1"/>
</dbReference>
<dbReference type="GO" id="GO:0003677">
    <property type="term" value="F:DNA binding"/>
    <property type="evidence" value="ECO:0007669"/>
    <property type="project" value="UniProtKB-UniRule"/>
</dbReference>
<dbReference type="AlphaFoldDB" id="A0A9D2BEP4"/>
<dbReference type="PANTHER" id="PTHR43479">
    <property type="entry name" value="ACREF/ENVCD OPERON REPRESSOR-RELATED"/>
    <property type="match status" value="1"/>
</dbReference>